<proteinExistence type="predicted"/>
<comment type="caution">
    <text evidence="1">The sequence shown here is derived from an EMBL/GenBank/DDBJ whole genome shotgun (WGS) entry which is preliminary data.</text>
</comment>
<organism evidence="1">
    <name type="scientific">uncultured bacterium</name>
    <name type="common">gcode 4</name>
    <dbReference type="NCBI Taxonomy" id="1234023"/>
    <lineage>
        <taxon>Bacteria</taxon>
        <taxon>environmental samples</taxon>
    </lineage>
</organism>
<dbReference type="AlphaFoldDB" id="K2GVN6"/>
<sequence>MNETKTKIFKLLDSSVLLNDKNKFLLWSIVNDSRDEVFLISIMEKLQTEKRCIIESLKETVKNIDDNITIYELKDMLSNDFILSIKTNESNERIETNNELNNLLTQLV</sequence>
<accession>K2GVN6</accession>
<name>K2GVN6_9BACT</name>
<evidence type="ECO:0000313" key="1">
    <source>
        <dbReference type="EMBL" id="EKE27405.1"/>
    </source>
</evidence>
<protein>
    <submittedName>
        <fullName evidence="1">Uncharacterized protein</fullName>
    </submittedName>
</protein>
<gene>
    <name evidence="1" type="ORF">ACD_3C00212G0004</name>
</gene>
<reference evidence="1" key="1">
    <citation type="journal article" date="2012" name="Science">
        <title>Fermentation, hydrogen, and sulfur metabolism in multiple uncultivated bacterial phyla.</title>
        <authorList>
            <person name="Wrighton K.C."/>
            <person name="Thomas B.C."/>
            <person name="Sharon I."/>
            <person name="Miller C.S."/>
            <person name="Castelle C.J."/>
            <person name="VerBerkmoes N.C."/>
            <person name="Wilkins M.J."/>
            <person name="Hettich R.L."/>
            <person name="Lipton M.S."/>
            <person name="Williams K.H."/>
            <person name="Long P.E."/>
            <person name="Banfield J.F."/>
        </authorList>
    </citation>
    <scope>NUCLEOTIDE SEQUENCE [LARGE SCALE GENOMIC DNA]</scope>
</reference>
<dbReference type="EMBL" id="AMFJ01000486">
    <property type="protein sequence ID" value="EKE27405.1"/>
    <property type="molecule type" value="Genomic_DNA"/>
</dbReference>